<evidence type="ECO:0000313" key="2">
    <source>
        <dbReference type="EMBL" id="CAJ1387234.1"/>
    </source>
</evidence>
<dbReference type="EMBL" id="CAUJNA010001482">
    <property type="protein sequence ID" value="CAJ1387234.1"/>
    <property type="molecule type" value="Genomic_DNA"/>
</dbReference>
<proteinExistence type="predicted"/>
<dbReference type="Proteomes" id="UP001178507">
    <property type="component" value="Unassembled WGS sequence"/>
</dbReference>
<feature type="chain" id="PRO_5041201339" evidence="1">
    <location>
        <begin position="22"/>
        <end position="279"/>
    </location>
</feature>
<feature type="signal peptide" evidence="1">
    <location>
        <begin position="1"/>
        <end position="21"/>
    </location>
</feature>
<keyword evidence="3" id="KW-1185">Reference proteome</keyword>
<organism evidence="2 3">
    <name type="scientific">Effrenium voratum</name>
    <dbReference type="NCBI Taxonomy" id="2562239"/>
    <lineage>
        <taxon>Eukaryota</taxon>
        <taxon>Sar</taxon>
        <taxon>Alveolata</taxon>
        <taxon>Dinophyceae</taxon>
        <taxon>Suessiales</taxon>
        <taxon>Symbiodiniaceae</taxon>
        <taxon>Effrenium</taxon>
    </lineage>
</organism>
<accession>A0AA36II99</accession>
<gene>
    <name evidence="2" type="ORF">EVOR1521_LOCUS13354</name>
</gene>
<sequence length="279" mass="30190">MRNFALVVLGLTCMLAGLKENAFVAVRGPVRSVNSGHPEQGAARQAHFLQGGSLPASVALSLCAFRAVTRSKRRTCTSRGAGFGGKGLSGKWGCFETEGDIDAYWKERAVRCLARNEATGLPWLARKGLQLMDWGAGKNTNIREFAQEGDQITMQYSFEGPGLGGLGFTETYTVGSGVQEITRMGGAKIMVEPVWESESVLRVTNMNPAKQTKGWAKTLITGGSDEEAEQMVNEEDAAKGTGEVIDVHRFFIEDDKLVLEADSSPSEGPVVKWLLKKLD</sequence>
<comment type="caution">
    <text evidence="2">The sequence shown here is derived from an EMBL/GenBank/DDBJ whole genome shotgun (WGS) entry which is preliminary data.</text>
</comment>
<reference evidence="2" key="1">
    <citation type="submission" date="2023-08" db="EMBL/GenBank/DDBJ databases">
        <authorList>
            <person name="Chen Y."/>
            <person name="Shah S."/>
            <person name="Dougan E. K."/>
            <person name="Thang M."/>
            <person name="Chan C."/>
        </authorList>
    </citation>
    <scope>NUCLEOTIDE SEQUENCE</scope>
</reference>
<protein>
    <submittedName>
        <fullName evidence="2">Uncharacterized protein</fullName>
    </submittedName>
</protein>
<dbReference type="AlphaFoldDB" id="A0AA36II99"/>
<name>A0AA36II99_9DINO</name>
<evidence type="ECO:0000256" key="1">
    <source>
        <dbReference type="SAM" id="SignalP"/>
    </source>
</evidence>
<evidence type="ECO:0000313" key="3">
    <source>
        <dbReference type="Proteomes" id="UP001178507"/>
    </source>
</evidence>
<keyword evidence="1" id="KW-0732">Signal</keyword>